<sequence length="80" mass="9457">MFHFQCRYDNKTFFYTITWTDYPVLVSPLMPSIFMYILLKCCLIFFSSIIIDETVLFISLCCGIDVFTNRQFVSANSRRA</sequence>
<organism evidence="1 2">
    <name type="scientific">Ascaris lumbricoides</name>
    <name type="common">Giant roundworm</name>
    <dbReference type="NCBI Taxonomy" id="6252"/>
    <lineage>
        <taxon>Eukaryota</taxon>
        <taxon>Metazoa</taxon>
        <taxon>Ecdysozoa</taxon>
        <taxon>Nematoda</taxon>
        <taxon>Chromadorea</taxon>
        <taxon>Rhabditida</taxon>
        <taxon>Spirurina</taxon>
        <taxon>Ascaridomorpha</taxon>
        <taxon>Ascaridoidea</taxon>
        <taxon>Ascarididae</taxon>
        <taxon>Ascaris</taxon>
    </lineage>
</organism>
<evidence type="ECO:0000313" key="2">
    <source>
        <dbReference type="WBParaSite" id="ALUE_0001609401-mRNA-1"/>
    </source>
</evidence>
<proteinExistence type="predicted"/>
<evidence type="ECO:0000313" key="1">
    <source>
        <dbReference type="Proteomes" id="UP000036681"/>
    </source>
</evidence>
<dbReference type="WBParaSite" id="ALUE_0001609401-mRNA-1">
    <property type="protein sequence ID" value="ALUE_0001609401-mRNA-1"/>
    <property type="gene ID" value="ALUE_0001609401"/>
</dbReference>
<dbReference type="Proteomes" id="UP000036681">
    <property type="component" value="Unplaced"/>
</dbReference>
<protein>
    <submittedName>
        <fullName evidence="2">Ovule protein</fullName>
    </submittedName>
</protein>
<accession>A0A0M3IDI7</accession>
<reference evidence="2" key="1">
    <citation type="submission" date="2017-02" db="UniProtKB">
        <authorList>
            <consortium name="WormBaseParasite"/>
        </authorList>
    </citation>
    <scope>IDENTIFICATION</scope>
</reference>
<keyword evidence="1" id="KW-1185">Reference proteome</keyword>
<name>A0A0M3IDI7_ASCLU</name>
<dbReference type="AlphaFoldDB" id="A0A0M3IDI7"/>